<protein>
    <submittedName>
        <fullName evidence="4">Glyoxal oxidase N-terminus-domain-containing protein</fullName>
    </submittedName>
</protein>
<keyword evidence="1 2" id="KW-0732">Signal</keyword>
<dbReference type="Gene3D" id="2.130.10.80">
    <property type="entry name" value="Galactose oxidase/kelch, beta-propeller"/>
    <property type="match status" value="1"/>
</dbReference>
<dbReference type="PANTHER" id="PTHR32208">
    <property type="entry name" value="SECRETED PROTEIN-RELATED"/>
    <property type="match status" value="1"/>
</dbReference>
<dbReference type="PROSITE" id="PS51212">
    <property type="entry name" value="WSC"/>
    <property type="match status" value="3"/>
</dbReference>
<dbReference type="GeneID" id="92078007"/>
<evidence type="ECO:0000256" key="2">
    <source>
        <dbReference type="SAM" id="SignalP"/>
    </source>
</evidence>
<dbReference type="InterPro" id="IPR014756">
    <property type="entry name" value="Ig_E-set"/>
</dbReference>
<dbReference type="InterPro" id="IPR037293">
    <property type="entry name" value="Gal_Oxidase_central_sf"/>
</dbReference>
<sequence>MASLRSLAVASAALLAQIAAAGIIIPRALSIPTDLPNNWTYVACYMYVCKLPPNVVDTRANRPRSDNADGKRALGGDGYNNGTSMTVEDCALFCMDKGYSMAGTEYGAECSYPVLVTRRNPAELETDCPSTAAPRRPPMPPAAIDGWKYEGCYTEGTGGRTLTFGAGVPGGSAAMSNNLCTTACRQAGYTIAGTEYSGECFCGNEYANGGAQISQGCNMACNGDSTQICGGGSRLSVWSLIGSGSNPTSTISTRPSQPTSPGSPAALPAAWAYKGCYTEGSSGRAFLNQQPDSQTLSVESCVEKCVSLGYGVAGMEYGAQCFCDNFVRNGAELVSDSDCSMSCSGNPAQKCGAGNRLSVYSNATLIVYQPPKPQTENLPANWAYVGCIIDDIADRTFPWMSNNIENATISECIAGCSRFGYEAGGIEYGYQCFCGDVPLGSKATLLPESECNVACPGDPQILCGGGNRISYYRWTGPQLTKWSYASGPAAGRYDFIMSAPLIPLISTVGINDKVVFVEKHGTGEGNHTGSFEFDPSLAPQYGTAFRELQLKTDVFCSGSIVMPDKAGRQINLGGWSLESLYGVRLFTPDSPLGTNGTNQWEEDYTKLKLMDGRWYPTALTLSNGSILVMGGEDGSDGPMVPSAEVVPKPAGVTASTHLDYLANVEKVNSYPFVAVMPSGNMFFAQYNEARLISQVDFHSVRSLPKMPGAVNNPDAGRNYPLQGTMMLMPQHAPYTDPVTVLVCGGTTDGANFGIDNCISTEPDNAGAQWRIERMPSTRVVSLMVALPDGRYVIMGGSYNGRAGFGLQPDPPNLSAVLYDPTKPLGARMTMWANTTIPRLYHSEAVLMSDGRILVSGSDPEDAKHPQEHRLEYFSPDYILSGAAKPTFTIANKDWAYGATVSFQLTSTSGGAIRVSLLAAVGSTHGNSMGQRTLFPAVTCNGNTCTVTAPPNANVSPPSWYQMFVLDGPTPSQAVWVRIGGDPARLGDWPQIPGFTQPGV</sequence>
<feature type="domain" description="WSC" evidence="3">
    <location>
        <begin position="146"/>
        <end position="241"/>
    </location>
</feature>
<feature type="chain" id="PRO_5046853009" evidence="2">
    <location>
        <begin position="31"/>
        <end position="999"/>
    </location>
</feature>
<feature type="signal peptide" evidence="2">
    <location>
        <begin position="1"/>
        <end position="30"/>
    </location>
</feature>
<organism evidence="4 5">
    <name type="scientific">Apiospora aurea</name>
    <dbReference type="NCBI Taxonomy" id="335848"/>
    <lineage>
        <taxon>Eukaryota</taxon>
        <taxon>Fungi</taxon>
        <taxon>Dikarya</taxon>
        <taxon>Ascomycota</taxon>
        <taxon>Pezizomycotina</taxon>
        <taxon>Sordariomycetes</taxon>
        <taxon>Xylariomycetidae</taxon>
        <taxon>Amphisphaeriales</taxon>
        <taxon>Apiosporaceae</taxon>
        <taxon>Apiospora</taxon>
    </lineage>
</organism>
<dbReference type="PANTHER" id="PTHR32208:SF105">
    <property type="entry name" value="COPPER RADICAL OXIDASE"/>
    <property type="match status" value="1"/>
</dbReference>
<feature type="domain" description="WSC" evidence="3">
    <location>
        <begin position="381"/>
        <end position="475"/>
    </location>
</feature>
<feature type="domain" description="WSC" evidence="3">
    <location>
        <begin position="270"/>
        <end position="363"/>
    </location>
</feature>
<proteinExistence type="predicted"/>
<reference evidence="4 5" key="1">
    <citation type="submission" date="2023-01" db="EMBL/GenBank/DDBJ databases">
        <title>Analysis of 21 Apiospora genomes using comparative genomics revels a genus with tremendous synthesis potential of carbohydrate active enzymes and secondary metabolites.</title>
        <authorList>
            <person name="Sorensen T."/>
        </authorList>
    </citation>
    <scope>NUCLEOTIDE SEQUENCE [LARGE SCALE GENOMIC DNA]</scope>
    <source>
        <strain evidence="4 5">CBS 24483</strain>
    </source>
</reference>
<dbReference type="Pfam" id="PF07250">
    <property type="entry name" value="Glyoxal_oxid_N"/>
    <property type="match status" value="1"/>
</dbReference>
<dbReference type="Proteomes" id="UP001391051">
    <property type="component" value="Unassembled WGS sequence"/>
</dbReference>
<comment type="caution">
    <text evidence="4">The sequence shown here is derived from an EMBL/GenBank/DDBJ whole genome shotgun (WGS) entry which is preliminary data.</text>
</comment>
<evidence type="ECO:0000313" key="5">
    <source>
        <dbReference type="Proteomes" id="UP001391051"/>
    </source>
</evidence>
<name>A0ABR1Q5J9_9PEZI</name>
<dbReference type="SMART" id="SM00321">
    <property type="entry name" value="WSC"/>
    <property type="match status" value="3"/>
</dbReference>
<dbReference type="InterPro" id="IPR002889">
    <property type="entry name" value="WSC_carb-bd"/>
</dbReference>
<dbReference type="InterPro" id="IPR015202">
    <property type="entry name" value="GO-like_E_set"/>
</dbReference>
<evidence type="ECO:0000256" key="1">
    <source>
        <dbReference type="ARBA" id="ARBA00022729"/>
    </source>
</evidence>
<evidence type="ECO:0000259" key="3">
    <source>
        <dbReference type="PROSITE" id="PS51212"/>
    </source>
</evidence>
<dbReference type="Gene3D" id="2.60.40.10">
    <property type="entry name" value="Immunoglobulins"/>
    <property type="match status" value="1"/>
</dbReference>
<dbReference type="InterPro" id="IPR011043">
    <property type="entry name" value="Gal_Oxase/kelch_b-propeller"/>
</dbReference>
<dbReference type="SUPFAM" id="SSF81296">
    <property type="entry name" value="E set domains"/>
    <property type="match status" value="1"/>
</dbReference>
<dbReference type="SUPFAM" id="SSF50965">
    <property type="entry name" value="Galactose oxidase, central domain"/>
    <property type="match status" value="1"/>
</dbReference>
<dbReference type="InterPro" id="IPR013783">
    <property type="entry name" value="Ig-like_fold"/>
</dbReference>
<dbReference type="CDD" id="cd02851">
    <property type="entry name" value="E_set_GO_C"/>
    <property type="match status" value="1"/>
</dbReference>
<accession>A0ABR1Q5J9</accession>
<dbReference type="InterPro" id="IPR009880">
    <property type="entry name" value="Glyoxal_oxidase_N"/>
</dbReference>
<evidence type="ECO:0000313" key="4">
    <source>
        <dbReference type="EMBL" id="KAK7947837.1"/>
    </source>
</evidence>
<dbReference type="EMBL" id="JAQQWE010000006">
    <property type="protein sequence ID" value="KAK7947837.1"/>
    <property type="molecule type" value="Genomic_DNA"/>
</dbReference>
<keyword evidence="5" id="KW-1185">Reference proteome</keyword>
<dbReference type="RefSeq" id="XP_066697343.1">
    <property type="nucleotide sequence ID" value="XM_066844945.1"/>
</dbReference>
<dbReference type="Pfam" id="PF01822">
    <property type="entry name" value="WSC"/>
    <property type="match status" value="3"/>
</dbReference>
<dbReference type="Pfam" id="PF09118">
    <property type="entry name" value="GO-like_E_set"/>
    <property type="match status" value="1"/>
</dbReference>
<gene>
    <name evidence="4" type="ORF">PG986_008723</name>
</gene>